<dbReference type="PRINTS" id="PR00069">
    <property type="entry name" value="ALDKETRDTASE"/>
</dbReference>
<dbReference type="SUPFAM" id="SSF51430">
    <property type="entry name" value="NAD(P)-linked oxidoreductase"/>
    <property type="match status" value="1"/>
</dbReference>
<dbReference type="AlphaFoldDB" id="A0A0R1QSE8"/>
<dbReference type="InterPro" id="IPR050791">
    <property type="entry name" value="Aldo-Keto_reductase"/>
</dbReference>
<gene>
    <name evidence="3" type="ORF">FD37_GL002388</name>
</gene>
<evidence type="ECO:0000256" key="1">
    <source>
        <dbReference type="ARBA" id="ARBA00023002"/>
    </source>
</evidence>
<dbReference type="EMBL" id="AZFC01000028">
    <property type="protein sequence ID" value="KRL47519.1"/>
    <property type="molecule type" value="Genomic_DNA"/>
</dbReference>
<dbReference type="CDD" id="cd19088">
    <property type="entry name" value="AKR_AKR13B1"/>
    <property type="match status" value="1"/>
</dbReference>
<keyword evidence="1" id="KW-0560">Oxidoreductase</keyword>
<evidence type="ECO:0000313" key="3">
    <source>
        <dbReference type="EMBL" id="KRL47519.1"/>
    </source>
</evidence>
<feature type="domain" description="NADP-dependent oxidoreductase" evidence="2">
    <location>
        <begin position="26"/>
        <end position="290"/>
    </location>
</feature>
<dbReference type="Pfam" id="PF00248">
    <property type="entry name" value="Aldo_ket_red"/>
    <property type="match status" value="1"/>
</dbReference>
<evidence type="ECO:0000259" key="2">
    <source>
        <dbReference type="Pfam" id="PF00248"/>
    </source>
</evidence>
<dbReference type="InterPro" id="IPR036812">
    <property type="entry name" value="NAD(P)_OxRdtase_dom_sf"/>
</dbReference>
<organism evidence="3 4">
    <name type="scientific">Levilactobacillus spicheri DSM 15429</name>
    <dbReference type="NCBI Taxonomy" id="1423805"/>
    <lineage>
        <taxon>Bacteria</taxon>
        <taxon>Bacillati</taxon>
        <taxon>Bacillota</taxon>
        <taxon>Bacilli</taxon>
        <taxon>Lactobacillales</taxon>
        <taxon>Lactobacillaceae</taxon>
        <taxon>Levilactobacillus</taxon>
    </lineage>
</organism>
<sequence>MFQNLNEVSCFMEKTFTFDDQHTVNRLGYGTMQLPGDGVWGPAADPENAPHVIETAIDSGVNFIDTADAYGPLYANHYLAAALKARPDNHVMLATKVGFTRQGPGVWTPLGNPDYLKQQIELNFFSLGVDHINLMQLHRIDPHYPLADQLNVLKAYQDAGKIDHIGLSQVTVDQLKAAQQIVPIASVQNQYNLINRSDEDLLNYAESQHIAFIPWYPLATGKLITNPTLTTIAQKYDATPAQIALAWLLKRSDVMLPIPGTKSSDHERQNVRAQDITLSDADFAALKALAN</sequence>
<dbReference type="InterPro" id="IPR020471">
    <property type="entry name" value="AKR"/>
</dbReference>
<dbReference type="Proteomes" id="UP000051835">
    <property type="component" value="Unassembled WGS sequence"/>
</dbReference>
<accession>A0A0R1QSE8</accession>
<dbReference type="Gene3D" id="3.20.20.100">
    <property type="entry name" value="NADP-dependent oxidoreductase domain"/>
    <property type="match status" value="1"/>
</dbReference>
<dbReference type="PATRIC" id="fig|1423805.4.peg.2457"/>
<proteinExistence type="predicted"/>
<reference evidence="3 4" key="1">
    <citation type="journal article" date="2015" name="Genome Announc.">
        <title>Expanding the biotechnology potential of lactobacilli through comparative genomics of 213 strains and associated genera.</title>
        <authorList>
            <person name="Sun Z."/>
            <person name="Harris H.M."/>
            <person name="McCann A."/>
            <person name="Guo C."/>
            <person name="Argimon S."/>
            <person name="Zhang W."/>
            <person name="Yang X."/>
            <person name="Jeffery I.B."/>
            <person name="Cooney J.C."/>
            <person name="Kagawa T.F."/>
            <person name="Liu W."/>
            <person name="Song Y."/>
            <person name="Salvetti E."/>
            <person name="Wrobel A."/>
            <person name="Rasinkangas P."/>
            <person name="Parkhill J."/>
            <person name="Rea M.C."/>
            <person name="O'Sullivan O."/>
            <person name="Ritari J."/>
            <person name="Douillard F.P."/>
            <person name="Paul Ross R."/>
            <person name="Yang R."/>
            <person name="Briner A.E."/>
            <person name="Felis G.E."/>
            <person name="de Vos W.M."/>
            <person name="Barrangou R."/>
            <person name="Klaenhammer T.R."/>
            <person name="Caufield P.W."/>
            <person name="Cui Y."/>
            <person name="Zhang H."/>
            <person name="O'Toole P.W."/>
        </authorList>
    </citation>
    <scope>NUCLEOTIDE SEQUENCE [LARGE SCALE GENOMIC DNA]</scope>
    <source>
        <strain evidence="3 4">DSM 15429</strain>
    </source>
</reference>
<comment type="caution">
    <text evidence="3">The sequence shown here is derived from an EMBL/GenBank/DDBJ whole genome shotgun (WGS) entry which is preliminary data.</text>
</comment>
<dbReference type="PANTHER" id="PTHR43625">
    <property type="entry name" value="AFLATOXIN B1 ALDEHYDE REDUCTASE"/>
    <property type="match status" value="1"/>
</dbReference>
<dbReference type="PANTHER" id="PTHR43625:SF40">
    <property type="entry name" value="ALDO-KETO REDUCTASE YAKC [NADP(+)]"/>
    <property type="match status" value="1"/>
</dbReference>
<protein>
    <submittedName>
        <fullName evidence="3">Aryl-alcohol dehydrogenase related enzyme</fullName>
    </submittedName>
</protein>
<dbReference type="GO" id="GO:0005737">
    <property type="term" value="C:cytoplasm"/>
    <property type="evidence" value="ECO:0007669"/>
    <property type="project" value="TreeGrafter"/>
</dbReference>
<evidence type="ECO:0000313" key="4">
    <source>
        <dbReference type="Proteomes" id="UP000051835"/>
    </source>
</evidence>
<name>A0A0R1QSE8_9LACO</name>
<dbReference type="GO" id="GO:0016491">
    <property type="term" value="F:oxidoreductase activity"/>
    <property type="evidence" value="ECO:0007669"/>
    <property type="project" value="UniProtKB-KW"/>
</dbReference>
<dbReference type="InterPro" id="IPR023210">
    <property type="entry name" value="NADP_OxRdtase_dom"/>
</dbReference>